<sequence>MWPLSHILKTEAEAVWWRSFNTGGYLGPYTAVFKTHIDIVRDFSEKTIRGLKALAKKHNFLTFEDRNIVDIGSTAHKQYHGGALRISEWADFV</sequence>
<dbReference type="InterPro" id="IPR001754">
    <property type="entry name" value="OMPdeCOase_dom"/>
</dbReference>
<dbReference type="SUPFAM" id="SSF51366">
    <property type="entry name" value="Ribulose-phoshate binding barrel"/>
    <property type="match status" value="1"/>
</dbReference>
<dbReference type="Gene3D" id="3.20.20.70">
    <property type="entry name" value="Aldolase class I"/>
    <property type="match status" value="1"/>
</dbReference>
<dbReference type="EMBL" id="RBVV01000108">
    <property type="protein sequence ID" value="RNJ54328.1"/>
    <property type="molecule type" value="Genomic_DNA"/>
</dbReference>
<evidence type="ECO:0000256" key="4">
    <source>
        <dbReference type="ARBA" id="ARBA00022975"/>
    </source>
</evidence>
<reference evidence="9 10" key="1">
    <citation type="submission" date="2018-10" db="EMBL/GenBank/DDBJ databases">
        <title>Genome sequence of Verticillium nonalfalfae VnAa140.</title>
        <authorList>
            <person name="Stajich J.E."/>
            <person name="Kasson M.T."/>
        </authorList>
    </citation>
    <scope>NUCLEOTIDE SEQUENCE [LARGE SCALE GENOMIC DNA]</scope>
    <source>
        <strain evidence="9 10">VnAa140</strain>
    </source>
</reference>
<protein>
    <recommendedName>
        <fullName evidence="3">Orotidine 5'-phosphate decarboxylase</fullName>
    </recommendedName>
    <alternativeName>
        <fullName evidence="7">OMP decarboxylase</fullName>
    </alternativeName>
    <alternativeName>
        <fullName evidence="6">Uridine 5'-monophosphate synthase</fullName>
    </alternativeName>
</protein>
<feature type="domain" description="Orotidine 5'-phosphate decarboxylase" evidence="8">
    <location>
        <begin position="26"/>
        <end position="93"/>
    </location>
</feature>
<dbReference type="GO" id="GO:0004588">
    <property type="term" value="F:orotate phosphoribosyltransferase activity"/>
    <property type="evidence" value="ECO:0007669"/>
    <property type="project" value="TreeGrafter"/>
</dbReference>
<dbReference type="PANTHER" id="PTHR19278">
    <property type="entry name" value="OROTATE PHOSPHORIBOSYLTRANSFERASE"/>
    <property type="match status" value="1"/>
</dbReference>
<comment type="caution">
    <text evidence="9">The sequence shown here is derived from an EMBL/GenBank/DDBJ whole genome shotgun (WGS) entry which is preliminary data.</text>
</comment>
<dbReference type="GO" id="GO:0004590">
    <property type="term" value="F:orotidine-5'-phosphate decarboxylase activity"/>
    <property type="evidence" value="ECO:0007669"/>
    <property type="project" value="InterPro"/>
</dbReference>
<dbReference type="InterPro" id="IPR011060">
    <property type="entry name" value="RibuloseP-bd_barrel"/>
</dbReference>
<keyword evidence="10" id="KW-1185">Reference proteome</keyword>
<accession>A0A3M9Y4F9</accession>
<evidence type="ECO:0000256" key="6">
    <source>
        <dbReference type="ARBA" id="ARBA00031744"/>
    </source>
</evidence>
<dbReference type="PANTHER" id="PTHR19278:SF9">
    <property type="entry name" value="URIDINE 5'-MONOPHOSPHATE SYNTHASE"/>
    <property type="match status" value="1"/>
</dbReference>
<evidence type="ECO:0000256" key="7">
    <source>
        <dbReference type="ARBA" id="ARBA00033428"/>
    </source>
</evidence>
<comment type="similarity">
    <text evidence="2">Belongs to the OMP decarboxylase family.</text>
</comment>
<dbReference type="GeneID" id="39604246"/>
<evidence type="ECO:0000256" key="3">
    <source>
        <dbReference type="ARBA" id="ARBA00021923"/>
    </source>
</evidence>
<gene>
    <name evidence="9" type="primary">URA3_1</name>
    <name evidence="9" type="ORF">D7B24_000557</name>
</gene>
<dbReference type="GO" id="GO:0006222">
    <property type="term" value="P:UMP biosynthetic process"/>
    <property type="evidence" value="ECO:0007669"/>
    <property type="project" value="TreeGrafter"/>
</dbReference>
<evidence type="ECO:0000313" key="9">
    <source>
        <dbReference type="EMBL" id="RNJ54328.1"/>
    </source>
</evidence>
<dbReference type="Pfam" id="PF00215">
    <property type="entry name" value="OMPdecase"/>
    <property type="match status" value="1"/>
</dbReference>
<dbReference type="GO" id="GO:0006207">
    <property type="term" value="P:'de novo' pyrimidine nucleobase biosynthetic process"/>
    <property type="evidence" value="ECO:0007669"/>
    <property type="project" value="InterPro"/>
</dbReference>
<keyword evidence="4" id="KW-0665">Pyrimidine biosynthesis</keyword>
<evidence type="ECO:0000256" key="5">
    <source>
        <dbReference type="ARBA" id="ARBA00023239"/>
    </source>
</evidence>
<dbReference type="RefSeq" id="XP_028492486.1">
    <property type="nucleotide sequence ID" value="XM_028634812.1"/>
</dbReference>
<dbReference type="InterPro" id="IPR013785">
    <property type="entry name" value="Aldolase_TIM"/>
</dbReference>
<name>A0A3M9Y4F9_9PEZI</name>
<evidence type="ECO:0000256" key="1">
    <source>
        <dbReference type="ARBA" id="ARBA00004725"/>
    </source>
</evidence>
<dbReference type="STRING" id="1051616.A0A3M9Y4F9"/>
<evidence type="ECO:0000313" key="10">
    <source>
        <dbReference type="Proteomes" id="UP000267145"/>
    </source>
</evidence>
<dbReference type="AlphaFoldDB" id="A0A3M9Y4F9"/>
<keyword evidence="5" id="KW-0456">Lyase</keyword>
<organism evidence="9 10">
    <name type="scientific">Verticillium nonalfalfae</name>
    <dbReference type="NCBI Taxonomy" id="1051616"/>
    <lineage>
        <taxon>Eukaryota</taxon>
        <taxon>Fungi</taxon>
        <taxon>Dikarya</taxon>
        <taxon>Ascomycota</taxon>
        <taxon>Pezizomycotina</taxon>
        <taxon>Sordariomycetes</taxon>
        <taxon>Hypocreomycetidae</taxon>
        <taxon>Glomerellales</taxon>
        <taxon>Plectosphaerellaceae</taxon>
        <taxon>Verticillium</taxon>
    </lineage>
</organism>
<evidence type="ECO:0000256" key="2">
    <source>
        <dbReference type="ARBA" id="ARBA00011018"/>
    </source>
</evidence>
<evidence type="ECO:0000259" key="8">
    <source>
        <dbReference type="Pfam" id="PF00215"/>
    </source>
</evidence>
<proteinExistence type="inferred from homology"/>
<dbReference type="Proteomes" id="UP000267145">
    <property type="component" value="Unassembled WGS sequence"/>
</dbReference>
<comment type="pathway">
    <text evidence="1">Pyrimidine metabolism; UMP biosynthesis via de novo pathway.</text>
</comment>